<evidence type="ECO:0000259" key="1">
    <source>
        <dbReference type="Pfam" id="PF13173"/>
    </source>
</evidence>
<dbReference type="Proteomes" id="UP000229370">
    <property type="component" value="Unassembled WGS sequence"/>
</dbReference>
<evidence type="ECO:0000313" key="2">
    <source>
        <dbReference type="EMBL" id="PJC81241.1"/>
    </source>
</evidence>
<organism evidence="2 3">
    <name type="scientific">Candidatus Roizmanbacteria bacterium CG_4_8_14_3_um_filter_36_10</name>
    <dbReference type="NCBI Taxonomy" id="1974834"/>
    <lineage>
        <taxon>Bacteria</taxon>
        <taxon>Candidatus Roizmaniibacteriota</taxon>
    </lineage>
</organism>
<sequence>MILFTYKTLGGKIQAIYHRNLTYQKEISNGFYKEVLENKQINSLTGLRRIGKTTLMKQAIANLLKKGANPKTIIYFLLTSQLFKKTLIHWKQLLIFLPKKLSFKILIG</sequence>
<dbReference type="SUPFAM" id="SSF52540">
    <property type="entry name" value="P-loop containing nucleoside triphosphate hydrolases"/>
    <property type="match status" value="1"/>
</dbReference>
<reference evidence="3" key="1">
    <citation type="submission" date="2017-09" db="EMBL/GenBank/DDBJ databases">
        <title>Depth-based differentiation of microbial function through sediment-hosted aquifers and enrichment of novel symbionts in the deep terrestrial subsurface.</title>
        <authorList>
            <person name="Probst A.J."/>
            <person name="Ladd B."/>
            <person name="Jarett J.K."/>
            <person name="Geller-Mcgrath D.E."/>
            <person name="Sieber C.M.K."/>
            <person name="Emerson J.B."/>
            <person name="Anantharaman K."/>
            <person name="Thomas B.C."/>
            <person name="Malmstrom R."/>
            <person name="Stieglmeier M."/>
            <person name="Klingl A."/>
            <person name="Woyke T."/>
            <person name="Ryan C.M."/>
            <person name="Banfield J.F."/>
        </authorList>
    </citation>
    <scope>NUCLEOTIDE SEQUENCE [LARGE SCALE GENOMIC DNA]</scope>
</reference>
<evidence type="ECO:0000313" key="3">
    <source>
        <dbReference type="Proteomes" id="UP000229370"/>
    </source>
</evidence>
<dbReference type="Gene3D" id="3.40.50.300">
    <property type="entry name" value="P-loop containing nucleotide triphosphate hydrolases"/>
    <property type="match status" value="1"/>
</dbReference>
<dbReference type="EMBL" id="PFQK01000098">
    <property type="protein sequence ID" value="PJC81241.1"/>
    <property type="molecule type" value="Genomic_DNA"/>
</dbReference>
<dbReference type="InterPro" id="IPR027417">
    <property type="entry name" value="P-loop_NTPase"/>
</dbReference>
<dbReference type="InterPro" id="IPR041682">
    <property type="entry name" value="AAA_14"/>
</dbReference>
<dbReference type="Pfam" id="PF13173">
    <property type="entry name" value="AAA_14"/>
    <property type="match status" value="1"/>
</dbReference>
<comment type="caution">
    <text evidence="2">The sequence shown here is derived from an EMBL/GenBank/DDBJ whole genome shotgun (WGS) entry which is preliminary data.</text>
</comment>
<gene>
    <name evidence="2" type="ORF">CO007_05710</name>
</gene>
<proteinExistence type="predicted"/>
<feature type="domain" description="AAA" evidence="1">
    <location>
        <begin position="39"/>
        <end position="87"/>
    </location>
</feature>
<accession>A0A2M8GL05</accession>
<name>A0A2M8GL05_9BACT</name>
<dbReference type="AlphaFoldDB" id="A0A2M8GL05"/>
<protein>
    <recommendedName>
        <fullName evidence="1">AAA domain-containing protein</fullName>
    </recommendedName>
</protein>